<evidence type="ECO:0000313" key="3">
    <source>
        <dbReference type="EMBL" id="MBY8825714.1"/>
    </source>
</evidence>
<evidence type="ECO:0000313" key="4">
    <source>
        <dbReference type="Proteomes" id="UP000706039"/>
    </source>
</evidence>
<feature type="chain" id="PRO_5047213293" evidence="2">
    <location>
        <begin position="23"/>
        <end position="256"/>
    </location>
</feature>
<sequence>MMRRIKMIIPVPVPAAALAGFAAQYPETRADLSIEFCCAARGGGALDSHYEGVMADAYCLDAGLRAEAEGFDAVCVNSMSDSGVAGLRSRLSIPVLGTAAPTYHLASQLGRSFSILSMWDNWRWLYDKVLGETGLRHRLASIRTIGVAPDTAELLAGKEDMVFPLLLDAARQAIEVDGADVLVLGSTTMHQSHDFLRSRLDIPVLNPGLIAFKTCETLLDLGLSHSKRAYPSPRGLNDTVFRFDPSPGIVGAGKAV</sequence>
<reference evidence="3 4" key="1">
    <citation type="submission" date="2021-08" db="EMBL/GenBank/DDBJ databases">
        <authorList>
            <person name="Tuo L."/>
        </authorList>
    </citation>
    <scope>NUCLEOTIDE SEQUENCE [LARGE SCALE GENOMIC DNA]</scope>
    <source>
        <strain evidence="3 4">JCM 31229</strain>
    </source>
</reference>
<keyword evidence="4" id="KW-1185">Reference proteome</keyword>
<dbReference type="InterPro" id="IPR015942">
    <property type="entry name" value="Asp/Glu/hydantoin_racemase"/>
</dbReference>
<name>A0ABS7PWH3_9SPHN</name>
<organism evidence="3 4">
    <name type="scientific">Sphingomonas colocasiae</name>
    <dbReference type="NCBI Taxonomy" id="1848973"/>
    <lineage>
        <taxon>Bacteria</taxon>
        <taxon>Pseudomonadati</taxon>
        <taxon>Pseudomonadota</taxon>
        <taxon>Alphaproteobacteria</taxon>
        <taxon>Sphingomonadales</taxon>
        <taxon>Sphingomonadaceae</taxon>
        <taxon>Sphingomonas</taxon>
    </lineage>
</organism>
<dbReference type="SUPFAM" id="SSF53681">
    <property type="entry name" value="Aspartate/glutamate racemase"/>
    <property type="match status" value="1"/>
</dbReference>
<dbReference type="EMBL" id="JAINVV010000013">
    <property type="protein sequence ID" value="MBY8825714.1"/>
    <property type="molecule type" value="Genomic_DNA"/>
</dbReference>
<keyword evidence="2" id="KW-0732">Signal</keyword>
<gene>
    <name evidence="3" type="ORF">K7G82_25655</name>
</gene>
<dbReference type="RefSeq" id="WP_222992817.1">
    <property type="nucleotide sequence ID" value="NZ_JAINVV010000013.1"/>
</dbReference>
<dbReference type="Gene3D" id="3.40.50.12500">
    <property type="match status" value="1"/>
</dbReference>
<dbReference type="Proteomes" id="UP000706039">
    <property type="component" value="Unassembled WGS sequence"/>
</dbReference>
<dbReference type="InterPro" id="IPR052186">
    <property type="entry name" value="Hydantoin_racemase-like"/>
</dbReference>
<comment type="caution">
    <text evidence="3">The sequence shown here is derived from an EMBL/GenBank/DDBJ whole genome shotgun (WGS) entry which is preliminary data.</text>
</comment>
<dbReference type="InterPro" id="IPR053714">
    <property type="entry name" value="Iso_Racemase_Enz_sf"/>
</dbReference>
<dbReference type="PANTHER" id="PTHR28047">
    <property type="entry name" value="PROTEIN DCG1"/>
    <property type="match status" value="1"/>
</dbReference>
<evidence type="ECO:0000256" key="2">
    <source>
        <dbReference type="SAM" id="SignalP"/>
    </source>
</evidence>
<dbReference type="InterPro" id="IPR001920">
    <property type="entry name" value="Asp/Glu_race"/>
</dbReference>
<accession>A0ABS7PWH3</accession>
<comment type="similarity">
    <text evidence="1">Belongs to the HyuE racemase family.</text>
</comment>
<protein>
    <submittedName>
        <fullName evidence="3">Aspartate/glutamate racemase family protein</fullName>
    </submittedName>
</protein>
<dbReference type="Pfam" id="PF01177">
    <property type="entry name" value="Asp_Glu_race"/>
    <property type="match status" value="1"/>
</dbReference>
<evidence type="ECO:0000256" key="1">
    <source>
        <dbReference type="ARBA" id="ARBA00038414"/>
    </source>
</evidence>
<proteinExistence type="inferred from homology"/>
<feature type="signal peptide" evidence="2">
    <location>
        <begin position="1"/>
        <end position="22"/>
    </location>
</feature>
<dbReference type="PANTHER" id="PTHR28047:SF5">
    <property type="entry name" value="PROTEIN DCG1"/>
    <property type="match status" value="1"/>
</dbReference>